<proteinExistence type="predicted"/>
<feature type="transmembrane region" description="Helical" evidence="1">
    <location>
        <begin position="192"/>
        <end position="208"/>
    </location>
</feature>
<feature type="transmembrane region" description="Helical" evidence="1">
    <location>
        <begin position="374"/>
        <end position="392"/>
    </location>
</feature>
<dbReference type="Proteomes" id="UP000297776">
    <property type="component" value="Unassembled WGS sequence"/>
</dbReference>
<keyword evidence="1" id="KW-1133">Transmembrane helix</keyword>
<feature type="transmembrane region" description="Helical" evidence="1">
    <location>
        <begin position="343"/>
        <end position="362"/>
    </location>
</feature>
<keyword evidence="1" id="KW-0812">Transmembrane</keyword>
<feature type="transmembrane region" description="Helical" evidence="1">
    <location>
        <begin position="33"/>
        <end position="51"/>
    </location>
</feature>
<organism evidence="2 3">
    <name type="scientific">Jeotgalibacillus salarius</name>
    <dbReference type="NCBI Taxonomy" id="546023"/>
    <lineage>
        <taxon>Bacteria</taxon>
        <taxon>Bacillati</taxon>
        <taxon>Bacillota</taxon>
        <taxon>Bacilli</taxon>
        <taxon>Bacillales</taxon>
        <taxon>Caryophanaceae</taxon>
        <taxon>Jeotgalibacillus</taxon>
    </lineage>
</organism>
<feature type="transmembrane region" description="Helical" evidence="1">
    <location>
        <begin position="220"/>
        <end position="252"/>
    </location>
</feature>
<accession>A0A4Y8LMG4</accession>
<evidence type="ECO:0000313" key="3">
    <source>
        <dbReference type="Proteomes" id="UP000297776"/>
    </source>
</evidence>
<protein>
    <recommendedName>
        <fullName evidence="4">Glycosyltransferase RgtA/B/C/D-like domain-containing protein</fullName>
    </recommendedName>
</protein>
<feature type="transmembrane region" description="Helical" evidence="1">
    <location>
        <begin position="58"/>
        <end position="77"/>
    </location>
</feature>
<evidence type="ECO:0000313" key="2">
    <source>
        <dbReference type="EMBL" id="TFE04136.1"/>
    </source>
</evidence>
<dbReference type="RefSeq" id="WP_134379134.1">
    <property type="nucleotide sequence ID" value="NZ_SORX01000001.1"/>
</dbReference>
<feature type="transmembrane region" description="Helical" evidence="1">
    <location>
        <begin position="258"/>
        <end position="276"/>
    </location>
</feature>
<gene>
    <name evidence="2" type="ORF">E2626_02080</name>
</gene>
<comment type="caution">
    <text evidence="2">The sequence shown here is derived from an EMBL/GenBank/DDBJ whole genome shotgun (WGS) entry which is preliminary data.</text>
</comment>
<dbReference type="AlphaFoldDB" id="A0A4Y8LMG4"/>
<dbReference type="OrthoDB" id="2445770at2"/>
<sequence length="426" mass="48103">MNETRYRPINVFAVMFFAVLFGLFISYVNVSFLSYLSILTIGLLFSCYLSFMFRQPSIVIKIILFSLSVRVVLFIILKIHSYQSGLDGFFPGDVDALTYHFDAVKALNAYSWYEALQGNLNYTKFVAFLYDMLLIDMNIPQLINIAGSVLCIPLLFELGNRVAGKKAGMTAAIIWSLFPSAMFWSVSLLKDSFVVLGAILSCFLILSFEKQKIKMMEMILGLSGVILIGFMRPQFILAVAIPIIVLIGLQFLKGQGTFLRSLILIIAAAALIIPSASGDIIAEHLDQSTSEEGVEHINEVALDGGSGIELVTHFPPWIRWAVQYPFSLFAPFPWQWFSFSQGLYLLSAVEMIFLYCIYYLIWKNRKEIIQSQSGKLIVWYSLSLYLAVSFSLPNIGSIYRYRLAAVALLLPLVFITKKQESRKKIE</sequence>
<reference evidence="2 3" key="1">
    <citation type="submission" date="2019-03" db="EMBL/GenBank/DDBJ databases">
        <authorList>
            <person name="Yang Y."/>
        </authorList>
    </citation>
    <scope>NUCLEOTIDE SEQUENCE [LARGE SCALE GENOMIC DNA]</scope>
    <source>
        <strain evidence="2 3">ASL-1</strain>
    </source>
</reference>
<feature type="transmembrane region" description="Helical" evidence="1">
    <location>
        <begin position="9"/>
        <end position="27"/>
    </location>
</feature>
<feature type="transmembrane region" description="Helical" evidence="1">
    <location>
        <begin position="398"/>
        <end position="416"/>
    </location>
</feature>
<evidence type="ECO:0000256" key="1">
    <source>
        <dbReference type="SAM" id="Phobius"/>
    </source>
</evidence>
<keyword evidence="3" id="KW-1185">Reference proteome</keyword>
<feature type="transmembrane region" description="Helical" evidence="1">
    <location>
        <begin position="139"/>
        <end position="156"/>
    </location>
</feature>
<keyword evidence="1" id="KW-0472">Membrane</keyword>
<evidence type="ECO:0008006" key="4">
    <source>
        <dbReference type="Google" id="ProtNLM"/>
    </source>
</evidence>
<name>A0A4Y8LMG4_9BACL</name>
<dbReference type="EMBL" id="SORX01000001">
    <property type="protein sequence ID" value="TFE04136.1"/>
    <property type="molecule type" value="Genomic_DNA"/>
</dbReference>